<dbReference type="Proteomes" id="UP000007360">
    <property type="component" value="Unassembled WGS sequence"/>
</dbReference>
<sequence>MGIITIIISLFLFTGITTSSAVDRTYSIPSIGIDLFLMDDGTVHVTETLHYSFSGTSNEIYRNIPIKDPVKLEKLKISTPGAYSNYTINDKASSKHITIDLYSNPSKTIPISGRDVDVIIEYDLLDLVKFYNDLAQLHYDVVDGGLADDVGQVNARIHLASSEGVKYVFKSQDNSLNSTWDGNTLEFTGKNVIPGRLELMMVIPKSQFTEDPPNVVKVNQDILPELDKMQKEYQDLVNYKTNAYSMIAILLLLACFTPLIIYLIYGRDPEIDYNDEYEMDLPTDDPPAIVNAISGNLWGKEVGEPDMDGFRATIMDLIYRGYLVMDDISPENADVNLRSITFRINEDKDLNELQTFESDIINMFSYFEGEDGLIYLDDIKKNLNSGIVISGNTGSLKDDEFITFREVYNGWKNDLISKFLDEDAMSRVFQKRGDKYLKIFAVISIVTGIVGAFTAVVDPLPAARYVSYSSFILLMVGLVSFIMPQKIAGQWTTYGEEYDAKWHNFAKYIQDFSLIKDQPPESIEIWDKYLVYASALGIATKVRKSMEMILPPDVTGGKAYQFHSSGGYCELSKSLDAGIAGNNQKNSRSR</sequence>
<evidence type="ECO:0000313" key="4">
    <source>
        <dbReference type="EMBL" id="EKF87021.1"/>
    </source>
</evidence>
<feature type="transmembrane region" description="Helical" evidence="1">
    <location>
        <begin position="436"/>
        <end position="456"/>
    </location>
</feature>
<feature type="transmembrane region" description="Helical" evidence="1">
    <location>
        <begin position="243"/>
        <end position="265"/>
    </location>
</feature>
<reference evidence="4 5" key="1">
    <citation type="journal article" date="2012" name="J. Bacteriol.">
        <title>Draft genome sequence of Methanobacterium formicicum DSM 3637, an archaebacterium isolated from the methane producer amoeba Pelomyxa palustris.</title>
        <authorList>
            <person name="Gutierrez G."/>
        </authorList>
    </citation>
    <scope>NUCLEOTIDE SEQUENCE [LARGE SCALE GENOMIC DNA]</scope>
    <source>
        <strain evidence="5">DSM 3637 / PP1</strain>
    </source>
</reference>
<evidence type="ECO:0008006" key="6">
    <source>
        <dbReference type="Google" id="ProtNLM"/>
    </source>
</evidence>
<protein>
    <recommendedName>
        <fullName evidence="6">DUF2207 domain-containing protein</fullName>
    </recommendedName>
</protein>
<dbReference type="Pfam" id="PF20990">
    <property type="entry name" value="DUF2207_C"/>
    <property type="match status" value="1"/>
</dbReference>
<name>K2QG14_METFP</name>
<keyword evidence="1" id="KW-0812">Transmembrane</keyword>
<dbReference type="Pfam" id="PF09972">
    <property type="entry name" value="DUF2207"/>
    <property type="match status" value="1"/>
</dbReference>
<keyword evidence="1" id="KW-0472">Membrane</keyword>
<feature type="domain" description="Predicted membrane protein YciQ-like C-terminal" evidence="3">
    <location>
        <begin position="275"/>
        <end position="546"/>
    </location>
</feature>
<keyword evidence="1" id="KW-1133">Transmembrane helix</keyword>
<evidence type="ECO:0000259" key="2">
    <source>
        <dbReference type="Pfam" id="PF09972"/>
    </source>
</evidence>
<dbReference type="InterPro" id="IPR018702">
    <property type="entry name" value="DUF2207"/>
</dbReference>
<dbReference type="AlphaFoldDB" id="K2QG14"/>
<gene>
    <name evidence="4" type="ORF">A994_02005</name>
</gene>
<accession>K2QG14</accession>
<feature type="domain" description="DUF2207" evidence="2">
    <location>
        <begin position="28"/>
        <end position="194"/>
    </location>
</feature>
<keyword evidence="5" id="KW-1185">Reference proteome</keyword>
<dbReference type="PATRIC" id="fig|1204725.3.peg.403"/>
<proteinExistence type="predicted"/>
<comment type="caution">
    <text evidence="4">The sequence shown here is derived from an EMBL/GenBank/DDBJ whole genome shotgun (WGS) entry which is preliminary data.</text>
</comment>
<organism evidence="4 5">
    <name type="scientific">Methanobacterium formicicum (strain DSM 3637 / PP1)</name>
    <dbReference type="NCBI Taxonomy" id="1204725"/>
    <lineage>
        <taxon>Archaea</taxon>
        <taxon>Methanobacteriati</taxon>
        <taxon>Methanobacteriota</taxon>
        <taxon>Methanomada group</taxon>
        <taxon>Methanobacteria</taxon>
        <taxon>Methanobacteriales</taxon>
        <taxon>Methanobacteriaceae</taxon>
        <taxon>Methanobacterium</taxon>
    </lineage>
</organism>
<feature type="transmembrane region" description="Helical" evidence="1">
    <location>
        <begin position="462"/>
        <end position="483"/>
    </location>
</feature>
<evidence type="ECO:0000256" key="1">
    <source>
        <dbReference type="SAM" id="Phobius"/>
    </source>
</evidence>
<dbReference type="InterPro" id="IPR048389">
    <property type="entry name" value="YciQ-like_C"/>
</dbReference>
<dbReference type="EMBL" id="AMPO01000001">
    <property type="protein sequence ID" value="EKF87021.1"/>
    <property type="molecule type" value="Genomic_DNA"/>
</dbReference>
<evidence type="ECO:0000313" key="5">
    <source>
        <dbReference type="Proteomes" id="UP000007360"/>
    </source>
</evidence>
<evidence type="ECO:0000259" key="3">
    <source>
        <dbReference type="Pfam" id="PF20990"/>
    </source>
</evidence>